<feature type="transmembrane region" description="Helical" evidence="1">
    <location>
        <begin position="87"/>
        <end position="106"/>
    </location>
</feature>
<keyword evidence="3" id="KW-1185">Reference proteome</keyword>
<accession>A0ABS4NVY8</accession>
<organism evidence="2 3">
    <name type="scientific">Paenibacillus silagei</name>
    <dbReference type="NCBI Taxonomy" id="1670801"/>
    <lineage>
        <taxon>Bacteria</taxon>
        <taxon>Bacillati</taxon>
        <taxon>Bacillota</taxon>
        <taxon>Bacilli</taxon>
        <taxon>Bacillales</taxon>
        <taxon>Paenibacillaceae</taxon>
        <taxon>Paenibacillus</taxon>
    </lineage>
</organism>
<protein>
    <submittedName>
        <fullName evidence="2">Uncharacterized protein</fullName>
    </submittedName>
</protein>
<comment type="caution">
    <text evidence="2">The sequence shown here is derived from an EMBL/GenBank/DDBJ whole genome shotgun (WGS) entry which is preliminary data.</text>
</comment>
<evidence type="ECO:0000313" key="2">
    <source>
        <dbReference type="EMBL" id="MBP2114221.1"/>
    </source>
</evidence>
<dbReference type="RefSeq" id="WP_209876662.1">
    <property type="nucleotide sequence ID" value="NZ_JAGGLV010000016.1"/>
</dbReference>
<dbReference type="Proteomes" id="UP000773462">
    <property type="component" value="Unassembled WGS sequence"/>
</dbReference>
<keyword evidence="1" id="KW-1133">Transmembrane helix</keyword>
<dbReference type="EMBL" id="JAGGLV010000016">
    <property type="protein sequence ID" value="MBP2114221.1"/>
    <property type="molecule type" value="Genomic_DNA"/>
</dbReference>
<feature type="transmembrane region" description="Helical" evidence="1">
    <location>
        <begin position="63"/>
        <end position="81"/>
    </location>
</feature>
<keyword evidence="1" id="KW-0472">Membrane</keyword>
<reference evidence="2 3" key="1">
    <citation type="submission" date="2021-03" db="EMBL/GenBank/DDBJ databases">
        <title>Genomic Encyclopedia of Type Strains, Phase IV (KMG-IV): sequencing the most valuable type-strain genomes for metagenomic binning, comparative biology and taxonomic classification.</title>
        <authorList>
            <person name="Goeker M."/>
        </authorList>
    </citation>
    <scope>NUCLEOTIDE SEQUENCE [LARGE SCALE GENOMIC DNA]</scope>
    <source>
        <strain evidence="2 3">DSM 101953</strain>
    </source>
</reference>
<keyword evidence="1" id="KW-0812">Transmembrane</keyword>
<sequence length="109" mass="12120">MRSGVKWLGFFLSLLGIGLSFLFLFDNPYSEQAVSNSTQVIVVLMLIVPSAVMAISIWRGLRILMAISLIWLAPYSFYFAIASIPSIWNVVFLILLVQFIAVISLASSM</sequence>
<proteinExistence type="predicted"/>
<feature type="transmembrane region" description="Helical" evidence="1">
    <location>
        <begin position="37"/>
        <end position="58"/>
    </location>
</feature>
<feature type="transmembrane region" description="Helical" evidence="1">
    <location>
        <begin position="7"/>
        <end position="25"/>
    </location>
</feature>
<evidence type="ECO:0000313" key="3">
    <source>
        <dbReference type="Proteomes" id="UP000773462"/>
    </source>
</evidence>
<evidence type="ECO:0000256" key="1">
    <source>
        <dbReference type="SAM" id="Phobius"/>
    </source>
</evidence>
<gene>
    <name evidence="2" type="ORF">J2Z70_004387</name>
</gene>
<name>A0ABS4NVY8_9BACL</name>